<organism evidence="1 2">
    <name type="scientific">Bacteroides caccae</name>
    <dbReference type="NCBI Taxonomy" id="47678"/>
    <lineage>
        <taxon>Bacteria</taxon>
        <taxon>Pseudomonadati</taxon>
        <taxon>Bacteroidota</taxon>
        <taxon>Bacteroidia</taxon>
        <taxon>Bacteroidales</taxon>
        <taxon>Bacteroidaceae</taxon>
        <taxon>Bacteroides</taxon>
    </lineage>
</organism>
<sequence length="57" mass="6594">MQTFTYEGIREKALKQGITDNRLRVGLWASSNGYIKSKRKIQGKVITVYSIPQMQFN</sequence>
<protein>
    <submittedName>
        <fullName evidence="1">Uncharacterized protein</fullName>
    </submittedName>
</protein>
<dbReference type="Proteomes" id="UP000095725">
    <property type="component" value="Unassembled WGS sequence"/>
</dbReference>
<accession>A0A174X5F3</accession>
<dbReference type="AlphaFoldDB" id="A0A174X5F3"/>
<gene>
    <name evidence="1" type="ORF">ERS852558_04081</name>
</gene>
<name>A0A174X5F3_9BACE</name>
<evidence type="ECO:0000313" key="1">
    <source>
        <dbReference type="EMBL" id="CUQ51735.1"/>
    </source>
</evidence>
<proteinExistence type="predicted"/>
<evidence type="ECO:0000313" key="2">
    <source>
        <dbReference type="Proteomes" id="UP000095725"/>
    </source>
</evidence>
<dbReference type="EMBL" id="CZBL01000021">
    <property type="protein sequence ID" value="CUQ51735.1"/>
    <property type="molecule type" value="Genomic_DNA"/>
</dbReference>
<reference evidence="1 2" key="1">
    <citation type="submission" date="2015-09" db="EMBL/GenBank/DDBJ databases">
        <authorList>
            <consortium name="Pathogen Informatics"/>
        </authorList>
    </citation>
    <scope>NUCLEOTIDE SEQUENCE [LARGE SCALE GENOMIC DNA]</scope>
    <source>
        <strain evidence="1 2">2789STDY5834946</strain>
    </source>
</reference>